<organism evidence="10 11">
    <name type="scientific">Maledivibacter halophilus</name>
    <dbReference type="NCBI Taxonomy" id="36842"/>
    <lineage>
        <taxon>Bacteria</taxon>
        <taxon>Bacillati</taxon>
        <taxon>Bacillota</taxon>
        <taxon>Clostridia</taxon>
        <taxon>Peptostreptococcales</taxon>
        <taxon>Caminicellaceae</taxon>
        <taxon>Maledivibacter</taxon>
    </lineage>
</organism>
<feature type="transmembrane region" description="Helical" evidence="8">
    <location>
        <begin position="85"/>
        <end position="103"/>
    </location>
</feature>
<evidence type="ECO:0000256" key="5">
    <source>
        <dbReference type="ARBA" id="ARBA00022777"/>
    </source>
</evidence>
<comment type="catalytic activity">
    <reaction evidence="1">
        <text>ATP + protein L-histidine = ADP + protein N-phospho-L-histidine.</text>
        <dbReference type="EC" id="2.7.13.3"/>
    </reaction>
</comment>
<dbReference type="SMART" id="SM00387">
    <property type="entry name" value="HATPase_c"/>
    <property type="match status" value="1"/>
</dbReference>
<keyword evidence="8" id="KW-0812">Transmembrane</keyword>
<keyword evidence="3" id="KW-0808">Transferase</keyword>
<dbReference type="InterPro" id="IPR036890">
    <property type="entry name" value="HATPase_C_sf"/>
</dbReference>
<keyword evidence="6" id="KW-0067">ATP-binding</keyword>
<evidence type="ECO:0000256" key="7">
    <source>
        <dbReference type="ARBA" id="ARBA00023012"/>
    </source>
</evidence>
<dbReference type="PRINTS" id="PR00344">
    <property type="entry name" value="BCTRLSENSOR"/>
</dbReference>
<evidence type="ECO:0000256" key="4">
    <source>
        <dbReference type="ARBA" id="ARBA00022741"/>
    </source>
</evidence>
<dbReference type="STRING" id="36842.SAMN02194393_00431"/>
<keyword evidence="4" id="KW-0547">Nucleotide-binding</keyword>
<feature type="transmembrane region" description="Helical" evidence="8">
    <location>
        <begin position="5"/>
        <end position="24"/>
    </location>
</feature>
<dbReference type="EMBL" id="FUZT01000001">
    <property type="protein sequence ID" value="SKC39059.1"/>
    <property type="molecule type" value="Genomic_DNA"/>
</dbReference>
<keyword evidence="7" id="KW-0902">Two-component regulatory system</keyword>
<dbReference type="SUPFAM" id="SSF55874">
    <property type="entry name" value="ATPase domain of HSP90 chaperone/DNA topoisomerase II/histidine kinase"/>
    <property type="match status" value="1"/>
</dbReference>
<dbReference type="Pfam" id="PF02518">
    <property type="entry name" value="HATPase_c"/>
    <property type="match status" value="1"/>
</dbReference>
<feature type="transmembrane region" description="Helical" evidence="8">
    <location>
        <begin position="115"/>
        <end position="135"/>
    </location>
</feature>
<dbReference type="InterPro" id="IPR005467">
    <property type="entry name" value="His_kinase_dom"/>
</dbReference>
<evidence type="ECO:0000256" key="1">
    <source>
        <dbReference type="ARBA" id="ARBA00000085"/>
    </source>
</evidence>
<name>A0A1T5IIW2_9FIRM</name>
<dbReference type="Proteomes" id="UP000190285">
    <property type="component" value="Unassembled WGS sequence"/>
</dbReference>
<dbReference type="Gene3D" id="3.30.565.10">
    <property type="entry name" value="Histidine kinase-like ATPase, C-terminal domain"/>
    <property type="match status" value="1"/>
</dbReference>
<dbReference type="PROSITE" id="PS50109">
    <property type="entry name" value="HIS_KIN"/>
    <property type="match status" value="1"/>
</dbReference>
<accession>A0A1T5IIW2</accession>
<keyword evidence="8" id="KW-1133">Transmembrane helix</keyword>
<evidence type="ECO:0000256" key="6">
    <source>
        <dbReference type="ARBA" id="ARBA00022840"/>
    </source>
</evidence>
<evidence type="ECO:0000313" key="11">
    <source>
        <dbReference type="Proteomes" id="UP000190285"/>
    </source>
</evidence>
<evidence type="ECO:0000313" key="10">
    <source>
        <dbReference type="EMBL" id="SKC39059.1"/>
    </source>
</evidence>
<protein>
    <recommendedName>
        <fullName evidence="2">histidine kinase</fullName>
        <ecNumber evidence="2">2.7.13.3</ecNumber>
    </recommendedName>
</protein>
<dbReference type="RefSeq" id="WP_079488993.1">
    <property type="nucleotide sequence ID" value="NZ_FUZT01000001.1"/>
</dbReference>
<sequence>MNKEIFKKIILVSIATTLMGQVYINPFNSDFRLSIGIAILIFLLLKFNDISILLTTMCTALSVFIFRFSIDFIQLNKIASVSDIALKHLPSAVFYIVFGMALYQLHIRDYKEQPIFFIFLVAISDILSNVSEVAVRQEFTKASIESILTSIFTAGFLRATIAFLLLSSIKAYNMLILKEEHQKRYMSLLLFTANMKSEVFFLKKTMQDIEQAMERCYSIYSELKYKDEVLNIDYTNRLKDRILNLSKDIHEIKKDNKRVVSGIERLLPQKEKENVMKISTIFKLLSDNTVRYIEDIGKEIDIFTDHIDNYIVKDYYPLISIINNLISNSIDAIENNGYIRISQYTKNNYIVFKIIDTGIGIKKEDIKVIFEPGFSTKFDKNTGHMSTGLGLTHIKHIVDNYFKGKIEVISQMRQGTSFIIYIPINNIVVEEARE</sequence>
<dbReference type="AlphaFoldDB" id="A0A1T5IIW2"/>
<dbReference type="InterPro" id="IPR004358">
    <property type="entry name" value="Sig_transdc_His_kin-like_C"/>
</dbReference>
<dbReference type="GO" id="GO:0004673">
    <property type="term" value="F:protein histidine kinase activity"/>
    <property type="evidence" value="ECO:0007669"/>
    <property type="project" value="UniProtKB-EC"/>
</dbReference>
<dbReference type="GO" id="GO:0005524">
    <property type="term" value="F:ATP binding"/>
    <property type="evidence" value="ECO:0007669"/>
    <property type="project" value="UniProtKB-KW"/>
</dbReference>
<evidence type="ECO:0000259" key="9">
    <source>
        <dbReference type="PROSITE" id="PS50109"/>
    </source>
</evidence>
<keyword evidence="5 10" id="KW-0418">Kinase</keyword>
<evidence type="ECO:0000256" key="8">
    <source>
        <dbReference type="SAM" id="Phobius"/>
    </source>
</evidence>
<dbReference type="PANTHER" id="PTHR43065">
    <property type="entry name" value="SENSOR HISTIDINE KINASE"/>
    <property type="match status" value="1"/>
</dbReference>
<dbReference type="EC" id="2.7.13.3" evidence="2"/>
<feature type="transmembrane region" description="Helical" evidence="8">
    <location>
        <begin position="30"/>
        <end position="45"/>
    </location>
</feature>
<feature type="transmembrane region" description="Helical" evidence="8">
    <location>
        <begin position="147"/>
        <end position="166"/>
    </location>
</feature>
<proteinExistence type="predicted"/>
<gene>
    <name evidence="10" type="ORF">SAMN02194393_00431</name>
</gene>
<dbReference type="GO" id="GO:0000160">
    <property type="term" value="P:phosphorelay signal transduction system"/>
    <property type="evidence" value="ECO:0007669"/>
    <property type="project" value="UniProtKB-KW"/>
</dbReference>
<evidence type="ECO:0000256" key="3">
    <source>
        <dbReference type="ARBA" id="ARBA00022679"/>
    </source>
</evidence>
<reference evidence="10 11" key="1">
    <citation type="submission" date="2017-02" db="EMBL/GenBank/DDBJ databases">
        <authorList>
            <person name="Peterson S.W."/>
        </authorList>
    </citation>
    <scope>NUCLEOTIDE SEQUENCE [LARGE SCALE GENOMIC DNA]</scope>
    <source>
        <strain evidence="10 11">M1</strain>
    </source>
</reference>
<keyword evidence="8" id="KW-0472">Membrane</keyword>
<dbReference type="OrthoDB" id="1791938at2"/>
<evidence type="ECO:0000256" key="2">
    <source>
        <dbReference type="ARBA" id="ARBA00012438"/>
    </source>
</evidence>
<keyword evidence="11" id="KW-1185">Reference proteome</keyword>
<feature type="domain" description="Histidine kinase" evidence="9">
    <location>
        <begin position="318"/>
        <end position="426"/>
    </location>
</feature>
<dbReference type="InterPro" id="IPR003594">
    <property type="entry name" value="HATPase_dom"/>
</dbReference>
<dbReference type="PANTHER" id="PTHR43065:SF46">
    <property type="entry name" value="C4-DICARBOXYLATE TRANSPORT SENSOR PROTEIN DCTB"/>
    <property type="match status" value="1"/>
</dbReference>